<organism evidence="1 2">
    <name type="scientific">Halovibrio salipaludis</name>
    <dbReference type="NCBI Taxonomy" id="2032626"/>
    <lineage>
        <taxon>Bacteria</taxon>
        <taxon>Pseudomonadati</taxon>
        <taxon>Pseudomonadota</taxon>
        <taxon>Gammaproteobacteria</taxon>
        <taxon>Oceanospirillales</taxon>
        <taxon>Halomonadaceae</taxon>
        <taxon>Halovibrio</taxon>
    </lineage>
</organism>
<dbReference type="EMBL" id="NSKD01000002">
    <property type="protein sequence ID" value="PAU81049.1"/>
    <property type="molecule type" value="Genomic_DNA"/>
</dbReference>
<evidence type="ECO:0000313" key="1">
    <source>
        <dbReference type="EMBL" id="PAU81049.1"/>
    </source>
</evidence>
<name>A0A2A2F8U3_9GAMM</name>
<gene>
    <name evidence="1" type="ORF">CK501_05660</name>
</gene>
<reference evidence="1 2" key="1">
    <citation type="submission" date="2017-08" db="EMBL/GenBank/DDBJ databases">
        <title>Halovibrio sewagensis sp. nov., isolated from wastewater of high salinity.</title>
        <authorList>
            <person name="Dong X."/>
            <person name="Zhang G."/>
        </authorList>
    </citation>
    <scope>NUCLEOTIDE SEQUENCE [LARGE SCALE GENOMIC DNA]</scope>
    <source>
        <strain evidence="1 2">YL5-2</strain>
    </source>
</reference>
<accession>A0A2A2F8U3</accession>
<evidence type="ECO:0008006" key="3">
    <source>
        <dbReference type="Google" id="ProtNLM"/>
    </source>
</evidence>
<evidence type="ECO:0000313" key="2">
    <source>
        <dbReference type="Proteomes" id="UP000218896"/>
    </source>
</evidence>
<sequence>MNGWTTIPAASELTGIPIPMIHQAMLAGDVRARRCTGETVVVLSDVRDMRARMMAERGCSECRD</sequence>
<dbReference type="RefSeq" id="WP_095616775.1">
    <property type="nucleotide sequence ID" value="NZ_NSKD01000002.1"/>
</dbReference>
<keyword evidence="2" id="KW-1185">Reference proteome</keyword>
<protein>
    <recommendedName>
        <fullName evidence="3">DNA-binding protein</fullName>
    </recommendedName>
</protein>
<comment type="caution">
    <text evidence="1">The sequence shown here is derived from an EMBL/GenBank/DDBJ whole genome shotgun (WGS) entry which is preliminary data.</text>
</comment>
<proteinExistence type="predicted"/>
<dbReference type="Proteomes" id="UP000218896">
    <property type="component" value="Unassembled WGS sequence"/>
</dbReference>
<dbReference type="AlphaFoldDB" id="A0A2A2F8U3"/>